<gene>
    <name evidence="2" type="ORF">EZV62_026863</name>
</gene>
<proteinExistence type="predicted"/>
<feature type="compositionally biased region" description="Polar residues" evidence="1">
    <location>
        <begin position="42"/>
        <end position="56"/>
    </location>
</feature>
<reference evidence="3" key="1">
    <citation type="journal article" date="2019" name="Gigascience">
        <title>De novo genome assembly of the endangered Acer yangbiense, a plant species with extremely small populations endemic to Yunnan Province, China.</title>
        <authorList>
            <person name="Yang J."/>
            <person name="Wariss H.M."/>
            <person name="Tao L."/>
            <person name="Zhang R."/>
            <person name="Yun Q."/>
            <person name="Hollingsworth P."/>
            <person name="Dao Z."/>
            <person name="Luo G."/>
            <person name="Guo H."/>
            <person name="Ma Y."/>
            <person name="Sun W."/>
        </authorList>
    </citation>
    <scope>NUCLEOTIDE SEQUENCE [LARGE SCALE GENOMIC DNA]</scope>
    <source>
        <strain evidence="3">cv. Malutang</strain>
    </source>
</reference>
<dbReference type="OrthoDB" id="1831655at2759"/>
<accession>A0A5C7GSW2</accession>
<sequence>MQANVGGANVGGRTHTSSLHHQYSSASNREGNSKKVKIVESSLKSQGAASTSQIGDSQRESNKCKLLHWIGSGEVVAEAEIDCTDPTTSVHHMILGPYC</sequence>
<feature type="compositionally biased region" description="Polar residues" evidence="1">
    <location>
        <begin position="14"/>
        <end position="30"/>
    </location>
</feature>
<feature type="region of interest" description="Disordered" evidence="1">
    <location>
        <begin position="1"/>
        <end position="60"/>
    </location>
</feature>
<comment type="caution">
    <text evidence="2">The sequence shown here is derived from an EMBL/GenBank/DDBJ whole genome shotgun (WGS) entry which is preliminary data.</text>
</comment>
<evidence type="ECO:0000313" key="2">
    <source>
        <dbReference type="EMBL" id="TXG47569.1"/>
    </source>
</evidence>
<evidence type="ECO:0000256" key="1">
    <source>
        <dbReference type="SAM" id="MobiDB-lite"/>
    </source>
</evidence>
<name>A0A5C7GSW2_9ROSI</name>
<keyword evidence="3" id="KW-1185">Reference proteome</keyword>
<dbReference type="AlphaFoldDB" id="A0A5C7GSW2"/>
<dbReference type="EMBL" id="VAHF01000013">
    <property type="protein sequence ID" value="TXG47569.1"/>
    <property type="molecule type" value="Genomic_DNA"/>
</dbReference>
<evidence type="ECO:0000313" key="3">
    <source>
        <dbReference type="Proteomes" id="UP000323000"/>
    </source>
</evidence>
<organism evidence="2 3">
    <name type="scientific">Acer yangbiense</name>
    <dbReference type="NCBI Taxonomy" id="1000413"/>
    <lineage>
        <taxon>Eukaryota</taxon>
        <taxon>Viridiplantae</taxon>
        <taxon>Streptophyta</taxon>
        <taxon>Embryophyta</taxon>
        <taxon>Tracheophyta</taxon>
        <taxon>Spermatophyta</taxon>
        <taxon>Magnoliopsida</taxon>
        <taxon>eudicotyledons</taxon>
        <taxon>Gunneridae</taxon>
        <taxon>Pentapetalae</taxon>
        <taxon>rosids</taxon>
        <taxon>malvids</taxon>
        <taxon>Sapindales</taxon>
        <taxon>Sapindaceae</taxon>
        <taxon>Hippocastanoideae</taxon>
        <taxon>Acereae</taxon>
        <taxon>Acer</taxon>
    </lineage>
</organism>
<protein>
    <submittedName>
        <fullName evidence="2">Uncharacterized protein</fullName>
    </submittedName>
</protein>
<dbReference type="Proteomes" id="UP000323000">
    <property type="component" value="Chromosome 13"/>
</dbReference>